<dbReference type="AlphaFoldDB" id="B2TM97"/>
<protein>
    <submittedName>
        <fullName evidence="1">Uncharacterized protein</fullName>
    </submittedName>
</protein>
<dbReference type="EMBL" id="CP001056">
    <property type="protein sequence ID" value="ACD22801.1"/>
    <property type="molecule type" value="Genomic_DNA"/>
</dbReference>
<accession>U4PGK6</accession>
<name>B2TM97_CLOBB</name>
<sequence length="48" mass="5625">MRIRISRVIEVLSLNFLNLYNIFVICNFMNPRGETFAYIDSVNNLNGE</sequence>
<reference evidence="1" key="2">
    <citation type="submission" date="2009-08" db="EMBL/GenBank/DDBJ databases">
        <authorList>
            <person name="Shrivastava S."/>
            <person name="Brinkac L.M."/>
            <person name="Dodson R.J."/>
            <person name="Harkins D.M."/>
            <person name="Durkin A.S."/>
            <person name="Sutton G."/>
        </authorList>
    </citation>
    <scope>NUCLEOTIDE SEQUENCE</scope>
    <source>
        <strain evidence="1">Eklund 17B</strain>
    </source>
</reference>
<dbReference type="PATRIC" id="fig|935198.13.peg.1975"/>
<accession>B2TM97</accession>
<dbReference type="HOGENOM" id="CLU_3151135_0_0_9"/>
<gene>
    <name evidence="1" type="ordered locus">CLL_A2021</name>
</gene>
<organism evidence="1">
    <name type="scientific">Clostridium botulinum (strain Eklund 17B / Type B)</name>
    <dbReference type="NCBI Taxonomy" id="935198"/>
    <lineage>
        <taxon>Bacteria</taxon>
        <taxon>Bacillati</taxon>
        <taxon>Bacillota</taxon>
        <taxon>Clostridia</taxon>
        <taxon>Eubacteriales</taxon>
        <taxon>Clostridiaceae</taxon>
        <taxon>Clostridium</taxon>
    </lineage>
</organism>
<proteinExistence type="predicted"/>
<evidence type="ECO:0000313" key="1">
    <source>
        <dbReference type="EMBL" id="ACD22801.1"/>
    </source>
</evidence>
<reference evidence="1" key="1">
    <citation type="submission" date="2009-06" db="EMBL/GenBank/DDBJ databases">
        <authorList>
            <consortium name="US DOE Joint Genome Institute (JGI-PGF)"/>
            <person name="Lucas S."/>
            <person name="Copeland A."/>
            <person name="Lapidus A."/>
            <person name="Glavina del Rio T."/>
            <person name="Dalin E."/>
            <person name="Tice H."/>
            <person name="Bruce D."/>
            <person name="Goodwin L."/>
            <person name="Pitluck S."/>
            <person name="Kyrpides N."/>
            <person name="Mavromatis K."/>
            <person name="Ivanova N."/>
            <person name="Saunders E."/>
            <person name="Brettin T."/>
            <person name="Detter J.C."/>
            <person name="Han C."/>
            <person name="Larimer F."/>
            <person name="Land M."/>
            <person name="Hauser L."/>
            <person name="Markowitz V."/>
            <person name="Cheng J.-F."/>
            <person name="Hugenholtz P."/>
            <person name="Woyke T."/>
            <person name="Wu D."/>
            <person name="Gronow S."/>
            <person name="Klenk H.-P."/>
            <person name="Eisen J.A."/>
        </authorList>
    </citation>
    <scope>NUCLEOTIDE SEQUENCE</scope>
    <source>
        <strain evidence="1">Eklund 17B</strain>
    </source>
</reference>
<dbReference type="KEGG" id="cbk:CLL_A2021"/>